<accession>A0A3G8JGN8</accession>
<keyword evidence="3" id="KW-1185">Reference proteome</keyword>
<proteinExistence type="predicted"/>
<reference evidence="2 3" key="1">
    <citation type="submission" date="2018-11" db="EMBL/GenBank/DDBJ databases">
        <title>Gordonia insulae sp. nov., isolated from an island soil.</title>
        <authorList>
            <person name="Kim Y.S."/>
            <person name="Kim S.B."/>
        </authorList>
    </citation>
    <scope>NUCLEOTIDE SEQUENCE [LARGE SCALE GENOMIC DNA]</scope>
    <source>
        <strain evidence="2 3">MMS17-SY073</strain>
    </source>
</reference>
<feature type="transmembrane region" description="Helical" evidence="1">
    <location>
        <begin position="12"/>
        <end position="35"/>
    </location>
</feature>
<sequence length="266" mass="26797">MTLRHDSVASGGVRSASVVVVLASVVFVPSAPLLLPALAGPQAIDTGPVRAATLAAVHDLADTSTTWIAIGVADSATASRPGLGQDVPTAGSFARYGVDVAASLRRETASGDSGRDLPLSMLIAGWLRAETEVGTVEPVVMSPDATPAECARIGVDLGARVDAADGRVGVLVVGDGAISLSAKAPGGGLRASAVALQARIDTAISDADTAALAALDADDCAAEGVSGRTPWQVAAQLCRDRPMVAHMHYAQAPFGVGYVVATWTPR</sequence>
<name>A0A3G8JGN8_9ACTN</name>
<evidence type="ECO:0000313" key="3">
    <source>
        <dbReference type="Proteomes" id="UP000271469"/>
    </source>
</evidence>
<dbReference type="AlphaFoldDB" id="A0A3G8JGN8"/>
<protein>
    <submittedName>
        <fullName evidence="2">Uncharacterized protein</fullName>
    </submittedName>
</protein>
<keyword evidence="1" id="KW-0472">Membrane</keyword>
<dbReference type="EMBL" id="CP033972">
    <property type="protein sequence ID" value="AZG44154.1"/>
    <property type="molecule type" value="Genomic_DNA"/>
</dbReference>
<dbReference type="KEGG" id="gom:D7316_00734"/>
<keyword evidence="1" id="KW-1133">Transmembrane helix</keyword>
<gene>
    <name evidence="2" type="ORF">D7316_00734</name>
</gene>
<keyword evidence="1" id="KW-0812">Transmembrane</keyword>
<organism evidence="2 3">
    <name type="scientific">Gordonia insulae</name>
    <dbReference type="NCBI Taxonomy" id="2420509"/>
    <lineage>
        <taxon>Bacteria</taxon>
        <taxon>Bacillati</taxon>
        <taxon>Actinomycetota</taxon>
        <taxon>Actinomycetes</taxon>
        <taxon>Mycobacteriales</taxon>
        <taxon>Gordoniaceae</taxon>
        <taxon>Gordonia</taxon>
    </lineage>
</organism>
<evidence type="ECO:0000313" key="2">
    <source>
        <dbReference type="EMBL" id="AZG44154.1"/>
    </source>
</evidence>
<dbReference type="SUPFAM" id="SSF53213">
    <property type="entry name" value="LigB-like"/>
    <property type="match status" value="1"/>
</dbReference>
<dbReference type="Proteomes" id="UP000271469">
    <property type="component" value="Chromosome"/>
</dbReference>
<evidence type="ECO:0000256" key="1">
    <source>
        <dbReference type="SAM" id="Phobius"/>
    </source>
</evidence>
<dbReference type="Gene3D" id="3.40.830.10">
    <property type="entry name" value="LigB-like"/>
    <property type="match status" value="1"/>
</dbReference>